<name>A0A415S1J5_9BACE</name>
<evidence type="ECO:0000259" key="14">
    <source>
        <dbReference type="PROSITE" id="PS50110"/>
    </source>
</evidence>
<evidence type="ECO:0000313" key="18">
    <source>
        <dbReference type="Proteomes" id="UP000335496"/>
    </source>
</evidence>
<accession>A0A415S1J5</accession>
<keyword evidence="10" id="KW-1133">Transmembrane helix</keyword>
<dbReference type="InterPro" id="IPR018062">
    <property type="entry name" value="HTH_AraC-typ_CS"/>
</dbReference>
<dbReference type="SUPFAM" id="SSF55874">
    <property type="entry name" value="ATPase domain of HSP90 chaperone/DNA topoisomerase II/histidine kinase"/>
    <property type="match status" value="1"/>
</dbReference>
<evidence type="ECO:0000313" key="16">
    <source>
        <dbReference type="EMBL" id="RYT73729.1"/>
    </source>
</evidence>
<keyword evidence="3 9" id="KW-0597">Phosphoprotein</keyword>
<dbReference type="SMART" id="SM00342">
    <property type="entry name" value="HTH_ARAC"/>
    <property type="match status" value="1"/>
</dbReference>
<sequence length="1459" mass="167275">MMKYLLTLFLSLLSCLLVAQNVIVEHYSKNQGLLNNMVSMTEKDSDGFMWFATWYGLCRFDGEKVLTYNHYQLDHDVPPRKIQYIIDDAKGFIWIKTIDHKLYLFDKKKECFKAVYGNIKRFVANVQVIKLQRAFDDYVLLLTKDKNLFLARVDEQGKVQIELLFEAKDYIDSSNYMLKSNLFFENNAYIGWIGVDYKINVLPKGEALKGKPADFFLNQVKLNSGSNFSSSVIQDKLMWLGTSDGYFYCIDSEKGNVTRHYIPQNMGAVTDILTTSAKALYVSVANKGVFEYSPDKRKSKKINVDVNERLVSHSFIDSYNKLWFHENERAVVYYDPVTNKSRRYPFSVSGKITSFIVEDAGEQGVLFLSPAGEALFFDRDNLTMCSINQIKSIMDVSPNQLFFHFFIDDEGTVWLSSTEKGVYHVYFPKKQFRTLVLPVTNKAAGKDDAGVRACFQSRNGDIWVGNRMKDVFRFDSKGYLVQTYPAYEELFGAVYHVMEDDKGNLWFATKGDGLVKLTPDVKAKYGYRFQRFKHNPSDNTSLSGDKIYYTYQDSHKRIWVCTLDGGLNLLHEQGGSITFFNDRNGFINYSAYGLPMEVRNIVEDKEGRMWVGTMDGLISFDGNFSNVSDIKFEAYRGRMRRAYADSDVCQLYKDSKDTVWASVFGGGLNKLVGYDEEKHEPEFVAYELVGNLKNEVITSIIEDRHGMLWLGTKLGVVCFDRQTGNFRTYTHYDGFPDFELEEGGVCTPTGEIWMGGTKGIIIFHPDELKEVDRTSKTFIVNCQIGNQDIRLVDNPSIVDRSISYVDEIKLNHDQSMFSFEFVTLSYVDRNSISYRYILEGYEEQWHFNGVNRLASYTNVPSGNYVFRVQAMDDNGVDSFSECKMRVIIRPPWWATWWAYVIYVLLGAGVLYMGIRLSVFLIRMRNNVYIDQRLSELKIRFFTNVSHELRTPLTLIQGPIQELKTEALSVKGKKYVELMEKNTLHMLKLVNQILDFRKIQNGKMRLHVSCFNLTELLAFFEKEFMIMAEEKAINLQFCPEVEELMVWGDKERLGTVVRNLLSNAFKFTSSGGSIRIVSGLAEDGKHCFIRVEDTGVGIPQNKLTEIFGRFSQADNAKGAYYQGTGIGLALSKEIVELHHGEIFAANGKQGAQFTVWLLLGKEQYKENEVDFYLDEQVVKEVPDCNERVADEKNGDASLLPSVLVVDDNVDLCNMLKLQLEDRFNIHLAHDGVEGLKMVNFHHPDVVVTDQMMPCMDGMEMLKRIRGDFQISHIPVIMLTAKGDEDSKIQAISQGANAYIVKPFSKDYLVVRIEQLLGERKRFREQMCGDNGEMNDKVELSDNYAGYLEKKDLDFIEKIHQVVEDNMENSDFNIDTIAASVGLSRSAFFKKLKSLTGLAPVDWVKEIRLNKSVELIKKTDLSISEIAFAVGFNDSGYFSKCFRKKYNQTPREYINAYRGKK</sequence>
<reference evidence="15 18" key="1">
    <citation type="journal article" date="2019" name="Nat. Med.">
        <title>A library of human gut bacterial isolates paired with longitudinal multiomics data enables mechanistic microbiome research.</title>
        <authorList>
            <person name="Poyet M."/>
            <person name="Groussin M."/>
            <person name="Gibbons S.M."/>
            <person name="Avila-Pacheco J."/>
            <person name="Jiang X."/>
            <person name="Kearney S.M."/>
            <person name="Perrotta A.R."/>
            <person name="Berdy B."/>
            <person name="Zhao S."/>
            <person name="Lieberman T.D."/>
            <person name="Swanson P.K."/>
            <person name="Smith M."/>
            <person name="Roesemann S."/>
            <person name="Alexander J.E."/>
            <person name="Rich S.A."/>
            <person name="Livny J."/>
            <person name="Vlamakis H."/>
            <person name="Clish C."/>
            <person name="Bullock K."/>
            <person name="Deik A."/>
            <person name="Scott J."/>
            <person name="Pierce K.A."/>
            <person name="Xavier R.J."/>
            <person name="Alm E.J."/>
        </authorList>
    </citation>
    <scope>NUCLEOTIDE SEQUENCE [LARGE SCALE GENOMIC DNA]</scope>
    <source>
        <strain evidence="15 18">BIOML-A1</strain>
    </source>
</reference>
<dbReference type="SUPFAM" id="SSF63829">
    <property type="entry name" value="Calcium-dependent phosphotriesterase"/>
    <property type="match status" value="2"/>
</dbReference>
<dbReference type="GO" id="GO:0000155">
    <property type="term" value="F:phosphorelay sensor kinase activity"/>
    <property type="evidence" value="ECO:0007669"/>
    <property type="project" value="InterPro"/>
</dbReference>
<dbReference type="InterPro" id="IPR004358">
    <property type="entry name" value="Sig_transdc_His_kin-like_C"/>
</dbReference>
<dbReference type="PROSITE" id="PS00041">
    <property type="entry name" value="HTH_ARAC_FAMILY_1"/>
    <property type="match status" value="1"/>
</dbReference>
<dbReference type="SMART" id="SM00388">
    <property type="entry name" value="HisKA"/>
    <property type="match status" value="1"/>
</dbReference>
<keyword evidence="11" id="KW-0732">Signal</keyword>
<dbReference type="InterPro" id="IPR011110">
    <property type="entry name" value="Reg_prop"/>
</dbReference>
<gene>
    <name evidence="16" type="ORF">EAJ03_09775</name>
    <name evidence="15" type="ORF">F2Z23_10365</name>
</gene>
<dbReference type="PANTHER" id="PTHR43547">
    <property type="entry name" value="TWO-COMPONENT HISTIDINE KINASE"/>
    <property type="match status" value="1"/>
</dbReference>
<evidence type="ECO:0000256" key="7">
    <source>
        <dbReference type="ARBA" id="ARBA00023125"/>
    </source>
</evidence>
<evidence type="ECO:0000256" key="8">
    <source>
        <dbReference type="ARBA" id="ARBA00023163"/>
    </source>
</evidence>
<keyword evidence="10" id="KW-0472">Membrane</keyword>
<dbReference type="Gene3D" id="1.10.10.60">
    <property type="entry name" value="Homeodomain-like"/>
    <property type="match status" value="2"/>
</dbReference>
<evidence type="ECO:0000313" key="15">
    <source>
        <dbReference type="EMBL" id="KAA5273773.1"/>
    </source>
</evidence>
<evidence type="ECO:0000259" key="12">
    <source>
        <dbReference type="PROSITE" id="PS01124"/>
    </source>
</evidence>
<evidence type="ECO:0000256" key="9">
    <source>
        <dbReference type="PROSITE-ProRule" id="PRU00169"/>
    </source>
</evidence>
<dbReference type="PANTHER" id="PTHR43547:SF2">
    <property type="entry name" value="HYBRID SIGNAL TRANSDUCTION HISTIDINE KINASE C"/>
    <property type="match status" value="1"/>
</dbReference>
<dbReference type="PROSITE" id="PS50110">
    <property type="entry name" value="RESPONSE_REGULATORY"/>
    <property type="match status" value="1"/>
</dbReference>
<dbReference type="GO" id="GO:0043565">
    <property type="term" value="F:sequence-specific DNA binding"/>
    <property type="evidence" value="ECO:0007669"/>
    <property type="project" value="InterPro"/>
</dbReference>
<feature type="transmembrane region" description="Helical" evidence="10">
    <location>
        <begin position="892"/>
        <end position="914"/>
    </location>
</feature>
<dbReference type="Pfam" id="PF07495">
    <property type="entry name" value="Y_Y_Y"/>
    <property type="match status" value="1"/>
</dbReference>
<dbReference type="Gene3D" id="3.40.50.2300">
    <property type="match status" value="1"/>
</dbReference>
<dbReference type="SUPFAM" id="SSF52172">
    <property type="entry name" value="CheY-like"/>
    <property type="match status" value="1"/>
</dbReference>
<dbReference type="InterPro" id="IPR018060">
    <property type="entry name" value="HTH_AraC"/>
</dbReference>
<dbReference type="CDD" id="cd00082">
    <property type="entry name" value="HisKA"/>
    <property type="match status" value="1"/>
</dbReference>
<dbReference type="InterPro" id="IPR013783">
    <property type="entry name" value="Ig-like_fold"/>
</dbReference>
<evidence type="ECO:0000256" key="6">
    <source>
        <dbReference type="ARBA" id="ARBA00023015"/>
    </source>
</evidence>
<keyword evidence="5 16" id="KW-0418">Kinase</keyword>
<dbReference type="PROSITE" id="PS51257">
    <property type="entry name" value="PROKAR_LIPOPROTEIN"/>
    <property type="match status" value="1"/>
</dbReference>
<dbReference type="SUPFAM" id="SSF46689">
    <property type="entry name" value="Homeodomain-like"/>
    <property type="match status" value="1"/>
</dbReference>
<organism evidence="16 17">
    <name type="scientific">Bacteroides eggerthii</name>
    <dbReference type="NCBI Taxonomy" id="28111"/>
    <lineage>
        <taxon>Bacteria</taxon>
        <taxon>Pseudomonadati</taxon>
        <taxon>Bacteroidota</taxon>
        <taxon>Bacteroidia</taxon>
        <taxon>Bacteroidales</taxon>
        <taxon>Bacteroidaceae</taxon>
        <taxon>Bacteroides</taxon>
    </lineage>
</organism>
<dbReference type="EMBL" id="RCXL01000013">
    <property type="protein sequence ID" value="RYT73729.1"/>
    <property type="molecule type" value="Genomic_DNA"/>
</dbReference>
<dbReference type="SMART" id="SM00448">
    <property type="entry name" value="REC"/>
    <property type="match status" value="1"/>
</dbReference>
<evidence type="ECO:0000256" key="2">
    <source>
        <dbReference type="ARBA" id="ARBA00012438"/>
    </source>
</evidence>
<dbReference type="Pfam" id="PF00512">
    <property type="entry name" value="HisKA"/>
    <property type="match status" value="1"/>
</dbReference>
<dbReference type="OrthoDB" id="681130at2"/>
<dbReference type="GO" id="GO:0003700">
    <property type="term" value="F:DNA-binding transcription factor activity"/>
    <property type="evidence" value="ECO:0007669"/>
    <property type="project" value="InterPro"/>
</dbReference>
<keyword evidence="18" id="KW-1185">Reference proteome</keyword>
<keyword evidence="7" id="KW-0238">DNA-binding</keyword>
<feature type="modified residue" description="4-aspartylphosphate" evidence="9">
    <location>
        <position position="1248"/>
    </location>
</feature>
<dbReference type="InterPro" id="IPR011123">
    <property type="entry name" value="Y_Y_Y"/>
</dbReference>
<dbReference type="InterPro" id="IPR005467">
    <property type="entry name" value="His_kinase_dom"/>
</dbReference>
<dbReference type="Proteomes" id="UP000335496">
    <property type="component" value="Unassembled WGS sequence"/>
</dbReference>
<feature type="domain" description="Response regulatory" evidence="14">
    <location>
        <begin position="1200"/>
        <end position="1315"/>
    </location>
</feature>
<proteinExistence type="predicted"/>
<evidence type="ECO:0000256" key="5">
    <source>
        <dbReference type="ARBA" id="ARBA00022777"/>
    </source>
</evidence>
<dbReference type="Gene3D" id="1.10.287.130">
    <property type="match status" value="1"/>
</dbReference>
<dbReference type="InterPro" id="IPR015943">
    <property type="entry name" value="WD40/YVTN_repeat-like_dom_sf"/>
</dbReference>
<keyword evidence="10" id="KW-0812">Transmembrane</keyword>
<dbReference type="InterPro" id="IPR036097">
    <property type="entry name" value="HisK_dim/P_sf"/>
</dbReference>
<feature type="signal peptide" evidence="11">
    <location>
        <begin position="1"/>
        <end position="19"/>
    </location>
</feature>
<dbReference type="FunFam" id="3.30.565.10:FF:000006">
    <property type="entry name" value="Sensor histidine kinase WalK"/>
    <property type="match status" value="1"/>
</dbReference>
<dbReference type="PROSITE" id="PS01124">
    <property type="entry name" value="HTH_ARAC_FAMILY_2"/>
    <property type="match status" value="1"/>
</dbReference>
<dbReference type="InterPro" id="IPR003661">
    <property type="entry name" value="HisK_dim/P_dom"/>
</dbReference>
<feature type="chain" id="PRO_5041169976" description="histidine kinase" evidence="11">
    <location>
        <begin position="20"/>
        <end position="1459"/>
    </location>
</feature>
<dbReference type="CDD" id="cd17574">
    <property type="entry name" value="REC_OmpR"/>
    <property type="match status" value="1"/>
</dbReference>
<evidence type="ECO:0000256" key="10">
    <source>
        <dbReference type="SAM" id="Phobius"/>
    </source>
</evidence>
<dbReference type="InterPro" id="IPR003594">
    <property type="entry name" value="HATPase_dom"/>
</dbReference>
<reference evidence="16 17" key="2">
    <citation type="journal article" date="2019" name="Science, e1252229">
        <title>Invertible promoters mediate bacterial phase variation, antibiotic resistance, and host adaptation in the gut.</title>
        <authorList>
            <person name="Jiang X."/>
            <person name="Hall A.B."/>
            <person name="Arthur T.D."/>
            <person name="Plichta D.R."/>
            <person name="Covington C.T."/>
            <person name="Poyet M."/>
            <person name="Crothers J."/>
            <person name="Moses P.L."/>
            <person name="Tolonen A.C."/>
            <person name="Vlamakis H."/>
            <person name="Alm E.J."/>
            <person name="Xavier R.J."/>
        </authorList>
    </citation>
    <scope>NUCLEOTIDE SEQUENCE [LARGE SCALE GENOMIC DNA]</scope>
    <source>
        <strain evidence="17">bj_0095</strain>
        <strain evidence="16">Bj_0095</strain>
    </source>
</reference>
<dbReference type="EC" id="2.7.13.3" evidence="2"/>
<dbReference type="EMBL" id="VVZX01000012">
    <property type="protein sequence ID" value="KAA5273773.1"/>
    <property type="molecule type" value="Genomic_DNA"/>
</dbReference>
<dbReference type="InterPro" id="IPR036890">
    <property type="entry name" value="HATPase_C_sf"/>
</dbReference>
<dbReference type="SMART" id="SM00387">
    <property type="entry name" value="HATPase_c"/>
    <property type="match status" value="1"/>
</dbReference>
<dbReference type="Gene3D" id="2.60.40.10">
    <property type="entry name" value="Immunoglobulins"/>
    <property type="match status" value="1"/>
</dbReference>
<keyword evidence="6" id="KW-0805">Transcription regulation</keyword>
<dbReference type="FunFam" id="2.60.40.10:FF:000791">
    <property type="entry name" value="Two-component system sensor histidine kinase/response regulator"/>
    <property type="match status" value="1"/>
</dbReference>
<dbReference type="Pfam" id="PF02518">
    <property type="entry name" value="HATPase_c"/>
    <property type="match status" value="1"/>
</dbReference>
<evidence type="ECO:0000313" key="17">
    <source>
        <dbReference type="Proteomes" id="UP000291917"/>
    </source>
</evidence>
<keyword evidence="4" id="KW-0808">Transferase</keyword>
<evidence type="ECO:0000256" key="3">
    <source>
        <dbReference type="ARBA" id="ARBA00022553"/>
    </source>
</evidence>
<dbReference type="InterPro" id="IPR011006">
    <property type="entry name" value="CheY-like_superfamily"/>
</dbReference>
<comment type="caution">
    <text evidence="16">The sequence shown here is derived from an EMBL/GenBank/DDBJ whole genome shotgun (WGS) entry which is preliminary data.</text>
</comment>
<dbReference type="InterPro" id="IPR001789">
    <property type="entry name" value="Sig_transdc_resp-reg_receiver"/>
</dbReference>
<dbReference type="Gene3D" id="2.130.10.10">
    <property type="entry name" value="YVTN repeat-like/Quinoprotein amine dehydrogenase"/>
    <property type="match status" value="3"/>
</dbReference>
<keyword evidence="8" id="KW-0804">Transcription</keyword>
<dbReference type="Gene3D" id="3.30.565.10">
    <property type="entry name" value="Histidine kinase-like ATPase, C-terminal domain"/>
    <property type="match status" value="1"/>
</dbReference>
<dbReference type="FunFam" id="1.10.287.130:FF:000045">
    <property type="entry name" value="Two-component system sensor histidine kinase/response regulator"/>
    <property type="match status" value="1"/>
</dbReference>
<dbReference type="Pfam" id="PF00072">
    <property type="entry name" value="Response_reg"/>
    <property type="match status" value="1"/>
</dbReference>
<dbReference type="PROSITE" id="PS50109">
    <property type="entry name" value="HIS_KIN"/>
    <property type="match status" value="1"/>
</dbReference>
<comment type="catalytic activity">
    <reaction evidence="1">
        <text>ATP + protein L-histidine = ADP + protein N-phospho-L-histidine.</text>
        <dbReference type="EC" id="2.7.13.3"/>
    </reaction>
</comment>
<feature type="domain" description="Histidine kinase" evidence="13">
    <location>
        <begin position="943"/>
        <end position="1160"/>
    </location>
</feature>
<dbReference type="InterPro" id="IPR009057">
    <property type="entry name" value="Homeodomain-like_sf"/>
</dbReference>
<evidence type="ECO:0000256" key="11">
    <source>
        <dbReference type="SAM" id="SignalP"/>
    </source>
</evidence>
<evidence type="ECO:0000256" key="4">
    <source>
        <dbReference type="ARBA" id="ARBA00022679"/>
    </source>
</evidence>
<dbReference type="Proteomes" id="UP000291917">
    <property type="component" value="Unassembled WGS sequence"/>
</dbReference>
<dbReference type="Pfam" id="PF12833">
    <property type="entry name" value="HTH_18"/>
    <property type="match status" value="1"/>
</dbReference>
<evidence type="ECO:0000259" key="13">
    <source>
        <dbReference type="PROSITE" id="PS50109"/>
    </source>
</evidence>
<dbReference type="Pfam" id="PF07494">
    <property type="entry name" value="Reg_prop"/>
    <property type="match status" value="2"/>
</dbReference>
<dbReference type="PRINTS" id="PR00344">
    <property type="entry name" value="BCTRLSENSOR"/>
</dbReference>
<feature type="domain" description="HTH araC/xylS-type" evidence="12">
    <location>
        <begin position="1355"/>
        <end position="1454"/>
    </location>
</feature>
<evidence type="ECO:0000256" key="1">
    <source>
        <dbReference type="ARBA" id="ARBA00000085"/>
    </source>
</evidence>
<dbReference type="SUPFAM" id="SSF47384">
    <property type="entry name" value="Homodimeric domain of signal transducing histidine kinase"/>
    <property type="match status" value="1"/>
</dbReference>
<protein>
    <recommendedName>
        <fullName evidence="2">histidine kinase</fullName>
        <ecNumber evidence="2">2.7.13.3</ecNumber>
    </recommendedName>
</protein>